<proteinExistence type="predicted"/>
<dbReference type="RefSeq" id="WP_238678323.1">
    <property type="nucleotide sequence ID" value="NZ_JAKKFD010000015.1"/>
</dbReference>
<comment type="caution">
    <text evidence="1">The sequence shown here is derived from an EMBL/GenBank/DDBJ whole genome shotgun (WGS) entry which is preliminary data.</text>
</comment>
<evidence type="ECO:0000313" key="2">
    <source>
        <dbReference type="Proteomes" id="UP001201629"/>
    </source>
</evidence>
<protein>
    <submittedName>
        <fullName evidence="1">Uncharacterized protein</fullName>
    </submittedName>
</protein>
<name>A0ABS9MZH5_9ACTN</name>
<keyword evidence="2" id="KW-1185">Reference proteome</keyword>
<reference evidence="1 2" key="1">
    <citation type="submission" date="2022-01" db="EMBL/GenBank/DDBJ databases">
        <authorList>
            <person name="Riesco R."/>
            <person name="Trujillo M.E."/>
        </authorList>
    </citation>
    <scope>NUCLEOTIDE SEQUENCE [LARGE SCALE GENOMIC DNA]</scope>
    <source>
        <strain evidence="1 2">NIE79</strain>
    </source>
</reference>
<dbReference type="EMBL" id="JAKKFD010000015">
    <property type="protein sequence ID" value="MCG5443082.1"/>
    <property type="molecule type" value="Genomic_DNA"/>
</dbReference>
<dbReference type="Proteomes" id="UP001201629">
    <property type="component" value="Unassembled WGS sequence"/>
</dbReference>
<accession>A0ABS9MZH5</accession>
<evidence type="ECO:0000313" key="1">
    <source>
        <dbReference type="EMBL" id="MCG5443082.1"/>
    </source>
</evidence>
<gene>
    <name evidence="1" type="ORF">NIE79_000873</name>
</gene>
<sequence>MSIGTVIIQARSKRVRDEVRDPAYGRTAVVSKPGLGAGTVLGTFAGSTVRSTGFGSPDHCAGAPDRLVVE</sequence>
<organism evidence="1 2">
    <name type="scientific">Micromonospora trifolii</name>
    <dbReference type="NCBI Taxonomy" id="2911208"/>
    <lineage>
        <taxon>Bacteria</taxon>
        <taxon>Bacillati</taxon>
        <taxon>Actinomycetota</taxon>
        <taxon>Actinomycetes</taxon>
        <taxon>Micromonosporales</taxon>
        <taxon>Micromonosporaceae</taxon>
        <taxon>Micromonospora</taxon>
    </lineage>
</organism>